<protein>
    <submittedName>
        <fullName evidence="1">AHH domain-containing protein</fullName>
    </submittedName>
</protein>
<reference evidence="1 2" key="1">
    <citation type="submission" date="2021-08" db="EMBL/GenBank/DDBJ databases">
        <title>Muricauda profundi sp. nov., a marine bacterium isolated from deep seawater of the Mariana Trench.</title>
        <authorList>
            <person name="Wei Y."/>
        </authorList>
    </citation>
    <scope>NUCLEOTIDE SEQUENCE [LARGE SCALE GENOMIC DNA]</scope>
    <source>
        <strain evidence="1 2">W52</strain>
    </source>
</reference>
<name>A0ABS7EW69_9FLAO</name>
<dbReference type="InterPro" id="IPR032871">
    <property type="entry name" value="AHH_dom_containing"/>
</dbReference>
<evidence type="ECO:0000313" key="1">
    <source>
        <dbReference type="EMBL" id="MBW8201229.1"/>
    </source>
</evidence>
<evidence type="ECO:0000313" key="2">
    <source>
        <dbReference type="Proteomes" id="UP001196136"/>
    </source>
</evidence>
<keyword evidence="2" id="KW-1185">Reference proteome</keyword>
<comment type="caution">
    <text evidence="1">The sequence shown here is derived from an EMBL/GenBank/DDBJ whole genome shotgun (WGS) entry which is preliminary data.</text>
</comment>
<gene>
    <name evidence="1" type="ORF">K1F36_15490</name>
</gene>
<accession>A0ABS7EW69</accession>
<organism evidence="1 2">
    <name type="scientific">Flagellimonas abyssi</name>
    <dbReference type="NCBI Taxonomy" id="2864871"/>
    <lineage>
        <taxon>Bacteria</taxon>
        <taxon>Pseudomonadati</taxon>
        <taxon>Bacteroidota</taxon>
        <taxon>Flavobacteriia</taxon>
        <taxon>Flavobacteriales</taxon>
        <taxon>Flavobacteriaceae</taxon>
        <taxon>Flagellimonas</taxon>
    </lineage>
</organism>
<sequence>MKNLYITILFLSFFLLAGKATYAQYELHYYDKQAAIDAEKADVSGTIIKKPVAKTEENPFNFEITYNNMQVLLDLQSAISIAQQKAVDDWLKKQEANFTKEINRQLGTNHTDFGTAQKAFFKNFEKNFRRVETRARSVAYSHTKKANGFDEEQEQYTFELNLLDEWDQVKGTCGSYVEHRIDCYLFDINVRGFNLGRASGAQLTNVKNQATKDFADPEYNSALNRSWAQGLIKIINNGSLVSTMAGKHYSYYRQKGLQDRIFLMTAYLTQYNNRNSGVMSVPISRYNLPQFWESTTLLNLGKKNAPSLPLDALVFNDAYVTDVLNKQAQGVGPYPGKSPGQVAAMFNDIKERVIEEHKDEFYTESEAGLTYKLDKLTDGFLPSNGSGKLGGLDALSYNTYVLDGRGPNRFYHLNNGGWVYRSSSPRKGINGGNSFSEPSLNDDGYYYYIYNKELDGWHELLMPASGYSTTSDPYLAQVFWKGMKGVARYALPFEDVVILVNGEDFDGNEVSRVEAGAWLIIGSVPGGKILKPVAKITKAGLKISAKMVKVGSKTVKLSFKTVNGLVEFGGKSRFREIVGAISGEEAHHIIPWAWRENKVVQKAAEWGFHMNDKINGIALKKYFQGIGGVHANHPAYSDYVLRRLNLWAKQNASFTGKDAVYFLEKELIPELLELIERAEKSGLNLNDYFKNL</sequence>
<proteinExistence type="predicted"/>
<dbReference type="EMBL" id="JAHZSV010000026">
    <property type="protein sequence ID" value="MBW8201229.1"/>
    <property type="molecule type" value="Genomic_DNA"/>
</dbReference>
<dbReference type="Pfam" id="PF14412">
    <property type="entry name" value="AHH"/>
    <property type="match status" value="1"/>
</dbReference>
<dbReference type="Proteomes" id="UP001196136">
    <property type="component" value="Unassembled WGS sequence"/>
</dbReference>
<dbReference type="RefSeq" id="WP_220114663.1">
    <property type="nucleotide sequence ID" value="NZ_JAHZSV010000026.1"/>
</dbReference>